<proteinExistence type="predicted"/>
<gene>
    <name evidence="1" type="ORF">MHPYR_500013</name>
</gene>
<protein>
    <recommendedName>
        <fullName evidence="2">HNH endonuclease</fullName>
    </recommendedName>
</protein>
<dbReference type="AlphaFoldDB" id="A0A1Y5PH66"/>
<sequence>MSRGRRRSEPLQLVVDPVRDADEIARFDRAVVRGPTAEDCWLFTGAIGGDGYGRFWVRRDGRRIMLRSNRYALALARRGAPLEPWERSLHGCDVPLCVRPSVADELGRPRHVYAGTQRDNMEQMGRSGRGGGRVAVRRGNAGLLARRERSLALREAVRHGWDASGRRCVGCGPSDAVVNAAVPAHASGRDVIPRCAAGTEWVPDARAAWGPVLSGGVGGVFEARDEAQCGV</sequence>
<organism evidence="1">
    <name type="scientific">uncultured Mycobacterium sp</name>
    <dbReference type="NCBI Taxonomy" id="171292"/>
    <lineage>
        <taxon>Bacteria</taxon>
        <taxon>Bacillati</taxon>
        <taxon>Actinomycetota</taxon>
        <taxon>Actinomycetes</taxon>
        <taxon>Mycobacteriales</taxon>
        <taxon>Mycobacteriaceae</taxon>
        <taxon>Mycobacterium</taxon>
        <taxon>environmental samples</taxon>
    </lineage>
</organism>
<evidence type="ECO:0008006" key="2">
    <source>
        <dbReference type="Google" id="ProtNLM"/>
    </source>
</evidence>
<accession>A0A1Y5PH66</accession>
<name>A0A1Y5PH66_9MYCO</name>
<reference evidence="1" key="1">
    <citation type="submission" date="2016-03" db="EMBL/GenBank/DDBJ databases">
        <authorList>
            <person name="Ploux O."/>
        </authorList>
    </citation>
    <scope>NUCLEOTIDE SEQUENCE</scope>
    <source>
        <strain evidence="1">UC10</strain>
    </source>
</reference>
<dbReference type="EMBL" id="FLQS01000046">
    <property type="protein sequence ID" value="SBS78077.1"/>
    <property type="molecule type" value="Genomic_DNA"/>
</dbReference>
<evidence type="ECO:0000313" key="1">
    <source>
        <dbReference type="EMBL" id="SBS78077.1"/>
    </source>
</evidence>